<dbReference type="GeneID" id="125178892"/>
<evidence type="ECO:0000256" key="2">
    <source>
        <dbReference type="SAM" id="MobiDB-lite"/>
    </source>
</evidence>
<protein>
    <submittedName>
        <fullName evidence="4">Uncharacterized protein LOC125178892</fullName>
    </submittedName>
</protein>
<evidence type="ECO:0000313" key="4">
    <source>
        <dbReference type="RefSeq" id="XP_047739654.1"/>
    </source>
</evidence>
<dbReference type="AlphaFoldDB" id="A0A979FUC8"/>
<keyword evidence="1" id="KW-0175">Coiled coil</keyword>
<dbReference type="Proteomes" id="UP000694843">
    <property type="component" value="Unplaced"/>
</dbReference>
<accession>A0A979FUC8</accession>
<feature type="region of interest" description="Disordered" evidence="2">
    <location>
        <begin position="261"/>
        <end position="282"/>
    </location>
</feature>
<feature type="compositionally biased region" description="Basic and acidic residues" evidence="2">
    <location>
        <begin position="181"/>
        <end position="192"/>
    </location>
</feature>
<sequence length="639" mass="73176">MLRQHTDMRRRYHDARAKCEDVLLDIESPAVSTQALEKLHVVISQLEESRAQVDVLEKQLRKVCREVRSLWTPAAVAVGRAWRALERVQEFVKRRHRFALPSVVPDLQLFVDIFVVRARQNLGKDSADNHRSVIWSSLWEAVEPRLHEDSRQLTRCCLLVSALKDQLDDELTSSDIDSDVSELRVGSEEKSTNNENEINQHSADNHRSVIWSSLWEAVEPRLHEDSRQLTRCCLLVSALKDQLDDELTSSDIDSDVSELRMGSEEKLTNGENEINERKSQPSIDSKEIDEFISGSLEKVLSEVDYIVDKKRVDDDLQGFHLSNITGEQRKKLLRSVSFSQPANRLPRLSKKHSSLPLDFQLSSSQESPRPSSSCPNSVYLQDYKSSFSSPLECKTFSEVVAEEAMSALLDDGIAYHALAFQDFYDKITNSEKAITLQHKACEQAIDFLLVKCPTIFALSLDTNTTGQQKLQPNSSRDDYEKIEADGEYSPQRRKFVKLVENILINDRSLDEDALQDLFYDRHHLIKDLRMLLLFHVLCHRDLENWTSRLLAKVVPELSVPDRGPEEKIAASLLQRRQLSRCSAVEPQRDALLQIWCGDEHADVVALVRSALRRLGVPYYKTWFKPAPDLLHFQVLLKTL</sequence>
<reference evidence="4" key="1">
    <citation type="submission" date="2025-08" db="UniProtKB">
        <authorList>
            <consortium name="RefSeq"/>
        </authorList>
    </citation>
    <scope>IDENTIFICATION</scope>
    <source>
        <tissue evidence="4">Whole organism</tissue>
    </source>
</reference>
<feature type="region of interest" description="Disordered" evidence="2">
    <location>
        <begin position="178"/>
        <end position="202"/>
    </location>
</feature>
<feature type="compositionally biased region" description="Polar residues" evidence="2">
    <location>
        <begin position="193"/>
        <end position="202"/>
    </location>
</feature>
<proteinExistence type="predicted"/>
<organism evidence="3 4">
    <name type="scientific">Hyalella azteca</name>
    <name type="common">Amphipod</name>
    <dbReference type="NCBI Taxonomy" id="294128"/>
    <lineage>
        <taxon>Eukaryota</taxon>
        <taxon>Metazoa</taxon>
        <taxon>Ecdysozoa</taxon>
        <taxon>Arthropoda</taxon>
        <taxon>Crustacea</taxon>
        <taxon>Multicrustacea</taxon>
        <taxon>Malacostraca</taxon>
        <taxon>Eumalacostraca</taxon>
        <taxon>Peracarida</taxon>
        <taxon>Amphipoda</taxon>
        <taxon>Senticaudata</taxon>
        <taxon>Talitrida</taxon>
        <taxon>Talitroidea</taxon>
        <taxon>Hyalellidae</taxon>
        <taxon>Hyalella</taxon>
    </lineage>
</organism>
<feature type="coiled-coil region" evidence="1">
    <location>
        <begin position="39"/>
        <end position="66"/>
    </location>
</feature>
<dbReference type="OrthoDB" id="10675745at2759"/>
<dbReference type="KEGG" id="hazt:125178892"/>
<evidence type="ECO:0000313" key="3">
    <source>
        <dbReference type="Proteomes" id="UP000694843"/>
    </source>
</evidence>
<gene>
    <name evidence="4" type="primary">LOC125178892</name>
</gene>
<name>A0A979FUC8_HYAAZ</name>
<keyword evidence="3" id="KW-1185">Reference proteome</keyword>
<evidence type="ECO:0000256" key="1">
    <source>
        <dbReference type="SAM" id="Coils"/>
    </source>
</evidence>
<dbReference type="RefSeq" id="XP_047739654.1">
    <property type="nucleotide sequence ID" value="XM_047883698.1"/>
</dbReference>